<keyword evidence="4" id="KW-1185">Reference proteome</keyword>
<protein>
    <submittedName>
        <fullName evidence="3">TfoX/Sxy family protein</fullName>
    </submittedName>
</protein>
<feature type="region of interest" description="Disordered" evidence="1">
    <location>
        <begin position="94"/>
        <end position="114"/>
    </location>
</feature>
<evidence type="ECO:0000313" key="4">
    <source>
        <dbReference type="Proteomes" id="UP001501183"/>
    </source>
</evidence>
<sequence>MSTSKETVAYVLGQLEPLDVRARAMFGEYGLYCDAKLVGLICDDTVLVKPTDVAVDLGPEAFAPPYPGAKDHVAVPEDRLADVDWLHEFVRRTADALPAPKPKKPRPGKNPTPR</sequence>
<accession>A0ABP8P1W0</accession>
<proteinExistence type="predicted"/>
<reference evidence="4" key="1">
    <citation type="journal article" date="2019" name="Int. J. Syst. Evol. Microbiol.">
        <title>The Global Catalogue of Microorganisms (GCM) 10K type strain sequencing project: providing services to taxonomists for standard genome sequencing and annotation.</title>
        <authorList>
            <consortium name="The Broad Institute Genomics Platform"/>
            <consortium name="The Broad Institute Genome Sequencing Center for Infectious Disease"/>
            <person name="Wu L."/>
            <person name="Ma J."/>
        </authorList>
    </citation>
    <scope>NUCLEOTIDE SEQUENCE [LARGE SCALE GENOMIC DNA]</scope>
    <source>
        <strain evidence="4">JCM 32206</strain>
    </source>
</reference>
<dbReference type="InterPro" id="IPR007076">
    <property type="entry name" value="TfoX_N"/>
</dbReference>
<dbReference type="Gene3D" id="3.30.1460.30">
    <property type="entry name" value="YgaC/TfoX-N like chaperone"/>
    <property type="match status" value="1"/>
</dbReference>
<dbReference type="Proteomes" id="UP001501183">
    <property type="component" value="Unassembled WGS sequence"/>
</dbReference>
<name>A0ABP8P1W0_9NOCA</name>
<evidence type="ECO:0000259" key="2">
    <source>
        <dbReference type="Pfam" id="PF04993"/>
    </source>
</evidence>
<dbReference type="Pfam" id="PF04993">
    <property type="entry name" value="TfoX_N"/>
    <property type="match status" value="1"/>
</dbReference>
<dbReference type="SUPFAM" id="SSF159894">
    <property type="entry name" value="YgaC/TfoX-N like"/>
    <property type="match status" value="1"/>
</dbReference>
<evidence type="ECO:0000313" key="3">
    <source>
        <dbReference type="EMBL" id="GAA4480411.1"/>
    </source>
</evidence>
<feature type="domain" description="TfoX N-terminal" evidence="2">
    <location>
        <begin position="19"/>
        <end position="96"/>
    </location>
</feature>
<gene>
    <name evidence="3" type="ORF">GCM10023094_26880</name>
</gene>
<dbReference type="RefSeq" id="WP_345345626.1">
    <property type="nucleotide sequence ID" value="NZ_BAABFB010000044.1"/>
</dbReference>
<dbReference type="EMBL" id="BAABFB010000044">
    <property type="protein sequence ID" value="GAA4480411.1"/>
    <property type="molecule type" value="Genomic_DNA"/>
</dbReference>
<comment type="caution">
    <text evidence="3">The sequence shown here is derived from an EMBL/GenBank/DDBJ whole genome shotgun (WGS) entry which is preliminary data.</text>
</comment>
<organism evidence="3 4">
    <name type="scientific">Rhodococcus olei</name>
    <dbReference type="NCBI Taxonomy" id="2161675"/>
    <lineage>
        <taxon>Bacteria</taxon>
        <taxon>Bacillati</taxon>
        <taxon>Actinomycetota</taxon>
        <taxon>Actinomycetes</taxon>
        <taxon>Mycobacteriales</taxon>
        <taxon>Nocardiaceae</taxon>
        <taxon>Rhodococcus</taxon>
    </lineage>
</organism>
<evidence type="ECO:0000256" key="1">
    <source>
        <dbReference type="SAM" id="MobiDB-lite"/>
    </source>
</evidence>